<evidence type="ECO:0000313" key="1">
    <source>
        <dbReference type="EMBL" id="QER90368.1"/>
    </source>
</evidence>
<dbReference type="RefSeq" id="WP_150157644.1">
    <property type="nucleotide sequence ID" value="NZ_CP043960.1"/>
</dbReference>
<keyword evidence="2" id="KW-1185">Reference proteome</keyword>
<dbReference type="Proteomes" id="UP000324308">
    <property type="component" value="Plasmid unnamed1"/>
</dbReference>
<organism evidence="1 2">
    <name type="scientific">Streptomyces tendae</name>
    <dbReference type="NCBI Taxonomy" id="1932"/>
    <lineage>
        <taxon>Bacteria</taxon>
        <taxon>Bacillati</taxon>
        <taxon>Actinomycetota</taxon>
        <taxon>Actinomycetes</taxon>
        <taxon>Kitasatosporales</taxon>
        <taxon>Streptomycetaceae</taxon>
        <taxon>Streptomyces</taxon>
    </lineage>
</organism>
<reference evidence="1 2" key="1">
    <citation type="submission" date="2019-09" db="EMBL/GenBank/DDBJ databases">
        <title>Draft genome sequence of the Ebosin-producing strain Streptomyces sp. 139.</title>
        <authorList>
            <person name="Ai L."/>
            <person name="Geng M."/>
            <person name="Ma M."/>
            <person name="Bai L."/>
        </authorList>
    </citation>
    <scope>NUCLEOTIDE SEQUENCE [LARGE SCALE GENOMIC DNA]</scope>
    <source>
        <strain evidence="1 2">139</strain>
        <plasmid evidence="1 2">unnamed1</plasmid>
    </source>
</reference>
<keyword evidence="1" id="KW-0614">Plasmid</keyword>
<geneLocation type="plasmid" evidence="1 2">
    <name>unnamed1</name>
</geneLocation>
<protein>
    <recommendedName>
        <fullName evidence="3">Spore-associated protein A</fullName>
    </recommendedName>
</protein>
<gene>
    <name evidence="1" type="ORF">F3L20_32205</name>
</gene>
<evidence type="ECO:0008006" key="3">
    <source>
        <dbReference type="Google" id="ProtNLM"/>
    </source>
</evidence>
<dbReference type="EMBL" id="CP043960">
    <property type="protein sequence ID" value="QER90368.1"/>
    <property type="molecule type" value="Genomic_DNA"/>
</dbReference>
<accession>A0ABX6A134</accession>
<proteinExistence type="predicted"/>
<evidence type="ECO:0000313" key="2">
    <source>
        <dbReference type="Proteomes" id="UP000324308"/>
    </source>
</evidence>
<sequence>MPLSDGVGYLQVWYDDAGSGTYCAMTFDNRSGSHNMEIRVRRYVWQTSWYDRGYYSTFAGGVYVSGANTYCAEVTGWVEVNGTRYSGGGRVGCDN</sequence>
<name>A0ABX6A134_STRTE</name>